<dbReference type="EMBL" id="LJZO01000004">
    <property type="protein sequence ID" value="ROW02767.1"/>
    <property type="molecule type" value="Genomic_DNA"/>
</dbReference>
<proteinExistence type="predicted"/>
<dbReference type="InterPro" id="IPR043729">
    <property type="entry name" value="DUF5672"/>
</dbReference>
<gene>
    <name evidence="3" type="ORF">VSDG_01723</name>
</gene>
<feature type="region of interest" description="Disordered" evidence="1">
    <location>
        <begin position="39"/>
        <end position="74"/>
    </location>
</feature>
<dbReference type="Proteomes" id="UP000284375">
    <property type="component" value="Unassembled WGS sequence"/>
</dbReference>
<name>A0A423WHB3_CYTCH</name>
<comment type="caution">
    <text evidence="3">The sequence shown here is derived from an EMBL/GenBank/DDBJ whole genome shotgun (WGS) entry which is preliminary data.</text>
</comment>
<reference evidence="3 4" key="1">
    <citation type="submission" date="2015-09" db="EMBL/GenBank/DDBJ databases">
        <title>Host preference determinants of Valsa canker pathogens revealed by comparative genomics.</title>
        <authorList>
            <person name="Yin Z."/>
            <person name="Huang L."/>
        </authorList>
    </citation>
    <scope>NUCLEOTIDE SEQUENCE [LARGE SCALE GENOMIC DNA]</scope>
    <source>
        <strain evidence="3 4">YSFL</strain>
    </source>
</reference>
<evidence type="ECO:0000313" key="3">
    <source>
        <dbReference type="EMBL" id="ROW02767.1"/>
    </source>
</evidence>
<dbReference type="OrthoDB" id="10025998at2759"/>
<evidence type="ECO:0000313" key="4">
    <source>
        <dbReference type="Proteomes" id="UP000284375"/>
    </source>
</evidence>
<sequence>MSPPTWSRFRSKEYIFALVAGLLVLVFLFFSREGLQSPSPAAADVQPVHLPPPEQEFTTETSQISPPPPAVQDQGVPVVETTASGGSAGGNTNDFFASDALSQAAPRDRPQAVIIETDMISNLIPIMLHFATVLGPAWGMILFTLQDRWVEPLSPAFQRFVEAGRIEVRFLPADTQLSSSQAVSRFLASPWLWEQVQLAKRVLLFQSDSILCSKAEASVEDYFRYDLVGAPIAEQYGQGYNGGLSLRNPRIFLEIAKGVDFATSGHEFEDQFFYSELQKRGASMPGVDMAKTFSVETVYYETPLGYHQPQRWQSARMEEIEEWCPEVKMLIGRRAQ</sequence>
<keyword evidence="4" id="KW-1185">Reference proteome</keyword>
<dbReference type="Pfam" id="PF18922">
    <property type="entry name" value="DUF5672"/>
    <property type="match status" value="1"/>
</dbReference>
<dbReference type="AlphaFoldDB" id="A0A423WHB3"/>
<organism evidence="3 4">
    <name type="scientific">Cytospora chrysosperma</name>
    <name type="common">Cytospora canker fungus</name>
    <name type="synonym">Sphaeria chrysosperma</name>
    <dbReference type="NCBI Taxonomy" id="252740"/>
    <lineage>
        <taxon>Eukaryota</taxon>
        <taxon>Fungi</taxon>
        <taxon>Dikarya</taxon>
        <taxon>Ascomycota</taxon>
        <taxon>Pezizomycotina</taxon>
        <taxon>Sordariomycetes</taxon>
        <taxon>Sordariomycetidae</taxon>
        <taxon>Diaporthales</taxon>
        <taxon>Cytosporaceae</taxon>
        <taxon>Cytospora</taxon>
    </lineage>
</organism>
<evidence type="ECO:0000256" key="1">
    <source>
        <dbReference type="SAM" id="MobiDB-lite"/>
    </source>
</evidence>
<evidence type="ECO:0000259" key="2">
    <source>
        <dbReference type="Pfam" id="PF18922"/>
    </source>
</evidence>
<dbReference type="STRING" id="252740.A0A423WHB3"/>
<protein>
    <recommendedName>
        <fullName evidence="2">DUF5672 domain-containing protein</fullName>
    </recommendedName>
</protein>
<accession>A0A423WHB3</accession>
<feature type="domain" description="DUF5672" evidence="2">
    <location>
        <begin position="165"/>
        <end position="307"/>
    </location>
</feature>